<keyword evidence="2" id="KW-0808">Transferase</keyword>
<evidence type="ECO:0000256" key="4">
    <source>
        <dbReference type="ARBA" id="ARBA00022984"/>
    </source>
</evidence>
<feature type="domain" description="L,D-TPase catalytic" evidence="8">
    <location>
        <begin position="37"/>
        <end position="144"/>
    </location>
</feature>
<dbReference type="GO" id="GO:0005576">
    <property type="term" value="C:extracellular region"/>
    <property type="evidence" value="ECO:0007669"/>
    <property type="project" value="TreeGrafter"/>
</dbReference>
<gene>
    <name evidence="9" type="ORF">CLV71_10438</name>
</gene>
<evidence type="ECO:0000256" key="7">
    <source>
        <dbReference type="SAM" id="SignalP"/>
    </source>
</evidence>
<accession>A0A4R7VUD7</accession>
<feature type="chain" id="PRO_5020969483" evidence="7">
    <location>
        <begin position="28"/>
        <end position="145"/>
    </location>
</feature>
<dbReference type="GO" id="GO:0016740">
    <property type="term" value="F:transferase activity"/>
    <property type="evidence" value="ECO:0007669"/>
    <property type="project" value="UniProtKB-KW"/>
</dbReference>
<dbReference type="AlphaFoldDB" id="A0A4R7VUD7"/>
<evidence type="ECO:0000313" key="10">
    <source>
        <dbReference type="Proteomes" id="UP000294927"/>
    </source>
</evidence>
<dbReference type="OrthoDB" id="8887048at2"/>
<evidence type="ECO:0000256" key="6">
    <source>
        <dbReference type="PROSITE-ProRule" id="PRU01373"/>
    </source>
</evidence>
<evidence type="ECO:0000256" key="5">
    <source>
        <dbReference type="ARBA" id="ARBA00023316"/>
    </source>
</evidence>
<evidence type="ECO:0000256" key="2">
    <source>
        <dbReference type="ARBA" id="ARBA00022679"/>
    </source>
</evidence>
<dbReference type="EMBL" id="SOCP01000004">
    <property type="protein sequence ID" value="TDV53570.1"/>
    <property type="molecule type" value="Genomic_DNA"/>
</dbReference>
<keyword evidence="7" id="KW-0732">Signal</keyword>
<dbReference type="InterPro" id="IPR005490">
    <property type="entry name" value="LD_TPept_cat_dom"/>
</dbReference>
<dbReference type="InterPro" id="IPR050979">
    <property type="entry name" value="LD-transpeptidase"/>
</dbReference>
<evidence type="ECO:0000256" key="1">
    <source>
        <dbReference type="ARBA" id="ARBA00004752"/>
    </source>
</evidence>
<organism evidence="9 10">
    <name type="scientific">Actinophytocola oryzae</name>
    <dbReference type="NCBI Taxonomy" id="502181"/>
    <lineage>
        <taxon>Bacteria</taxon>
        <taxon>Bacillati</taxon>
        <taxon>Actinomycetota</taxon>
        <taxon>Actinomycetes</taxon>
        <taxon>Pseudonocardiales</taxon>
        <taxon>Pseudonocardiaceae</taxon>
    </lineage>
</organism>
<dbReference type="InterPro" id="IPR038063">
    <property type="entry name" value="Transpep_catalytic_dom"/>
</dbReference>
<dbReference type="PROSITE" id="PS52029">
    <property type="entry name" value="LD_TPASE"/>
    <property type="match status" value="1"/>
</dbReference>
<feature type="active site" description="Nucleophile" evidence="6">
    <location>
        <position position="120"/>
    </location>
</feature>
<dbReference type="UniPathway" id="UPA00219"/>
<keyword evidence="10" id="KW-1185">Reference proteome</keyword>
<dbReference type="RefSeq" id="WP_133902622.1">
    <property type="nucleotide sequence ID" value="NZ_SOCP01000004.1"/>
</dbReference>
<comment type="pathway">
    <text evidence="1 6">Cell wall biogenesis; peptidoglycan biosynthesis.</text>
</comment>
<dbReference type="PANTHER" id="PTHR30582">
    <property type="entry name" value="L,D-TRANSPEPTIDASE"/>
    <property type="match status" value="1"/>
</dbReference>
<evidence type="ECO:0000256" key="3">
    <source>
        <dbReference type="ARBA" id="ARBA00022960"/>
    </source>
</evidence>
<dbReference type="Proteomes" id="UP000294927">
    <property type="component" value="Unassembled WGS sequence"/>
</dbReference>
<keyword evidence="4 6" id="KW-0573">Peptidoglycan synthesis</keyword>
<proteinExistence type="predicted"/>
<keyword evidence="5 6" id="KW-0961">Cell wall biogenesis/degradation</keyword>
<evidence type="ECO:0000259" key="8">
    <source>
        <dbReference type="PROSITE" id="PS52029"/>
    </source>
</evidence>
<evidence type="ECO:0000313" key="9">
    <source>
        <dbReference type="EMBL" id="TDV53570.1"/>
    </source>
</evidence>
<dbReference type="GO" id="GO:0071972">
    <property type="term" value="F:peptidoglycan L,D-transpeptidase activity"/>
    <property type="evidence" value="ECO:0007669"/>
    <property type="project" value="TreeGrafter"/>
</dbReference>
<dbReference type="PANTHER" id="PTHR30582:SF33">
    <property type="entry name" value="EXPORTED PROTEIN"/>
    <property type="match status" value="1"/>
</dbReference>
<dbReference type="Pfam" id="PF03734">
    <property type="entry name" value="YkuD"/>
    <property type="match status" value="1"/>
</dbReference>
<comment type="caution">
    <text evidence="9">The sequence shown here is derived from an EMBL/GenBank/DDBJ whole genome shotgun (WGS) entry which is preliminary data.</text>
</comment>
<feature type="signal peptide" evidence="7">
    <location>
        <begin position="1"/>
        <end position="27"/>
    </location>
</feature>
<dbReference type="SUPFAM" id="SSF141523">
    <property type="entry name" value="L,D-transpeptidase catalytic domain-like"/>
    <property type="match status" value="1"/>
</dbReference>
<keyword evidence="3 6" id="KW-0133">Cell shape</keyword>
<dbReference type="GO" id="GO:0071555">
    <property type="term" value="P:cell wall organization"/>
    <property type="evidence" value="ECO:0007669"/>
    <property type="project" value="UniProtKB-UniRule"/>
</dbReference>
<dbReference type="GO" id="GO:0018104">
    <property type="term" value="P:peptidoglycan-protein cross-linking"/>
    <property type="evidence" value="ECO:0007669"/>
    <property type="project" value="TreeGrafter"/>
</dbReference>
<sequence length="145" mass="14968">MGKLRVAVAAGMLGAAGMLALPVVAQAAPGVPCSAAAAACIDLSANTSWLMSNGNVTYGGVPITTGKPGYETPPGTFHVTYKDIDHWSNAYDAPMPYSVFFTDTGIAFHEGSLSQQSHGCVHLSQAAAQTYYNALHPGDVVEVVP</sequence>
<reference evidence="9 10" key="1">
    <citation type="submission" date="2019-03" db="EMBL/GenBank/DDBJ databases">
        <title>Genomic Encyclopedia of Archaeal and Bacterial Type Strains, Phase II (KMG-II): from individual species to whole genera.</title>
        <authorList>
            <person name="Goeker M."/>
        </authorList>
    </citation>
    <scope>NUCLEOTIDE SEQUENCE [LARGE SCALE GENOMIC DNA]</scope>
    <source>
        <strain evidence="9 10">DSM 45499</strain>
    </source>
</reference>
<dbReference type="Gene3D" id="2.40.440.10">
    <property type="entry name" value="L,D-transpeptidase catalytic domain-like"/>
    <property type="match status" value="1"/>
</dbReference>
<name>A0A4R7VUD7_9PSEU</name>
<dbReference type="GO" id="GO:0008360">
    <property type="term" value="P:regulation of cell shape"/>
    <property type="evidence" value="ECO:0007669"/>
    <property type="project" value="UniProtKB-UniRule"/>
</dbReference>
<dbReference type="CDD" id="cd16913">
    <property type="entry name" value="YkuD_like"/>
    <property type="match status" value="1"/>
</dbReference>
<protein>
    <submittedName>
        <fullName evidence="9">L,D-transpeptidase-like protein</fullName>
    </submittedName>
</protein>
<feature type="active site" description="Proton donor/acceptor" evidence="6">
    <location>
        <position position="109"/>
    </location>
</feature>